<dbReference type="PANTHER" id="PTHR35526">
    <property type="entry name" value="ANTI-SIGMA-F FACTOR RSBW-RELATED"/>
    <property type="match status" value="1"/>
</dbReference>
<dbReference type="STRING" id="631362.Thi970DRAFT_02960"/>
<evidence type="ECO:0000259" key="2">
    <source>
        <dbReference type="Pfam" id="PF13581"/>
    </source>
</evidence>
<protein>
    <submittedName>
        <fullName evidence="3">Anti-sigma regulatory factor (Ser/Thr protein kinase)</fullName>
    </submittedName>
</protein>
<dbReference type="SUPFAM" id="SSF55874">
    <property type="entry name" value="ATPase domain of HSP90 chaperone/DNA topoisomerase II/histidine kinase"/>
    <property type="match status" value="1"/>
</dbReference>
<name>H8Z2I9_9GAMM</name>
<dbReference type="Gene3D" id="3.30.565.10">
    <property type="entry name" value="Histidine kinase-like ATPase, C-terminal domain"/>
    <property type="match status" value="1"/>
</dbReference>
<keyword evidence="4" id="KW-1185">Reference proteome</keyword>
<reference evidence="3 4" key="2">
    <citation type="submission" date="2011-11" db="EMBL/GenBank/DDBJ databases">
        <authorList>
            <consortium name="US DOE Joint Genome Institute"/>
            <person name="Lucas S."/>
            <person name="Han J."/>
            <person name="Lapidus A."/>
            <person name="Cheng J.-F."/>
            <person name="Goodwin L."/>
            <person name="Pitluck S."/>
            <person name="Peters L."/>
            <person name="Ovchinnikova G."/>
            <person name="Zhang X."/>
            <person name="Detter J.C."/>
            <person name="Han C."/>
            <person name="Tapia R."/>
            <person name="Land M."/>
            <person name="Hauser L."/>
            <person name="Kyrpides N."/>
            <person name="Ivanova N."/>
            <person name="Pagani I."/>
            <person name="Vogl K."/>
            <person name="Liu Z."/>
            <person name="Overmann J."/>
            <person name="Frigaard N.-U."/>
            <person name="Bryant D."/>
            <person name="Woyke T."/>
        </authorList>
    </citation>
    <scope>NUCLEOTIDE SEQUENCE [LARGE SCALE GENOMIC DNA]</scope>
    <source>
        <strain evidence="3 4">970</strain>
    </source>
</reference>
<accession>H8Z2I9</accession>
<dbReference type="Pfam" id="PF13581">
    <property type="entry name" value="HATPase_c_2"/>
    <property type="match status" value="1"/>
</dbReference>
<feature type="domain" description="Histidine kinase/HSP90-like ATPase" evidence="2">
    <location>
        <begin position="11"/>
        <end position="135"/>
    </location>
</feature>
<dbReference type="RefSeq" id="WP_009149659.1">
    <property type="nucleotide sequence ID" value="NZ_CP121471.1"/>
</dbReference>
<evidence type="ECO:0000256" key="1">
    <source>
        <dbReference type="ARBA" id="ARBA00022527"/>
    </source>
</evidence>
<dbReference type="CDD" id="cd16936">
    <property type="entry name" value="HATPase_RsbW-like"/>
    <property type="match status" value="1"/>
</dbReference>
<dbReference type="InterPro" id="IPR003594">
    <property type="entry name" value="HATPase_dom"/>
</dbReference>
<dbReference type="OrthoDB" id="9792240at2"/>
<gene>
    <name evidence="3" type="ORF">Thi970DRAFT_02960</name>
</gene>
<evidence type="ECO:0000313" key="3">
    <source>
        <dbReference type="EMBL" id="EIC22682.1"/>
    </source>
</evidence>
<dbReference type="AlphaFoldDB" id="H8Z2I9"/>
<dbReference type="InterPro" id="IPR050267">
    <property type="entry name" value="Anti-sigma-factor_SerPK"/>
</dbReference>
<keyword evidence="1" id="KW-0723">Serine/threonine-protein kinase</keyword>
<dbReference type="InterPro" id="IPR036890">
    <property type="entry name" value="HATPase_C_sf"/>
</dbReference>
<dbReference type="eggNOG" id="COG2172">
    <property type="taxonomic scope" value="Bacteria"/>
</dbReference>
<keyword evidence="3" id="KW-0808">Transferase</keyword>
<dbReference type="HOGENOM" id="CLU_090336_24_2_6"/>
<organism evidence="3 4">
    <name type="scientific">Thiorhodovibrio frisius</name>
    <dbReference type="NCBI Taxonomy" id="631362"/>
    <lineage>
        <taxon>Bacteria</taxon>
        <taxon>Pseudomonadati</taxon>
        <taxon>Pseudomonadota</taxon>
        <taxon>Gammaproteobacteria</taxon>
        <taxon>Chromatiales</taxon>
        <taxon>Chromatiaceae</taxon>
        <taxon>Thiorhodovibrio</taxon>
    </lineage>
</organism>
<dbReference type="Proteomes" id="UP000002964">
    <property type="component" value="Unassembled WGS sequence"/>
</dbReference>
<evidence type="ECO:0000313" key="4">
    <source>
        <dbReference type="Proteomes" id="UP000002964"/>
    </source>
</evidence>
<dbReference type="PANTHER" id="PTHR35526:SF6">
    <property type="entry name" value="SLR1861 PROTEIN"/>
    <property type="match status" value="1"/>
</dbReference>
<sequence>MNQPKTLTLTNNLSELSRLAQWLETFGEEQGLDTKTILALNLALDELVTNIVNYSYPDGQAHSFKLTIQRLDDRIEAELIDDGIPFNPLKMPEPDTESELDARQIGGLGIYFVRQTMDEVEYRFEQGHNHLRLVKRLDKHMDSD</sequence>
<keyword evidence="3" id="KW-0418">Kinase</keyword>
<dbReference type="GO" id="GO:0004674">
    <property type="term" value="F:protein serine/threonine kinase activity"/>
    <property type="evidence" value="ECO:0007669"/>
    <property type="project" value="UniProtKB-KW"/>
</dbReference>
<dbReference type="EMBL" id="JH603169">
    <property type="protein sequence ID" value="EIC22682.1"/>
    <property type="molecule type" value="Genomic_DNA"/>
</dbReference>
<proteinExistence type="predicted"/>
<reference evidence="4" key="1">
    <citation type="submission" date="2011-06" db="EMBL/GenBank/DDBJ databases">
        <authorList>
            <consortium name="US DOE Joint Genome Institute (JGI-PGF)"/>
            <person name="Lucas S."/>
            <person name="Han J."/>
            <person name="Lapidus A."/>
            <person name="Cheng J.-F."/>
            <person name="Goodwin L."/>
            <person name="Pitluck S."/>
            <person name="Peters L."/>
            <person name="Land M.L."/>
            <person name="Hauser L."/>
            <person name="Vogl K."/>
            <person name="Liu Z."/>
            <person name="Overmann J."/>
            <person name="Frigaard N.-U."/>
            <person name="Bryant D.A."/>
            <person name="Woyke T.J."/>
        </authorList>
    </citation>
    <scope>NUCLEOTIDE SEQUENCE [LARGE SCALE GENOMIC DNA]</scope>
    <source>
        <strain evidence="4">970</strain>
    </source>
</reference>